<feature type="compositionally biased region" description="Low complexity" evidence="1">
    <location>
        <begin position="19"/>
        <end position="39"/>
    </location>
</feature>
<organism evidence="2 3">
    <name type="scientific">Nannocystis pusilla</name>
    <dbReference type="NCBI Taxonomy" id="889268"/>
    <lineage>
        <taxon>Bacteria</taxon>
        <taxon>Pseudomonadati</taxon>
        <taxon>Myxococcota</taxon>
        <taxon>Polyangia</taxon>
        <taxon>Nannocystales</taxon>
        <taxon>Nannocystaceae</taxon>
        <taxon>Nannocystis</taxon>
    </lineage>
</organism>
<proteinExistence type="predicted"/>
<evidence type="ECO:0000256" key="1">
    <source>
        <dbReference type="SAM" id="MobiDB-lite"/>
    </source>
</evidence>
<dbReference type="Proteomes" id="UP001150924">
    <property type="component" value="Unassembled WGS sequence"/>
</dbReference>
<dbReference type="EMBL" id="JAPNKE010000002">
    <property type="protein sequence ID" value="MCY1013116.1"/>
    <property type="molecule type" value="Genomic_DNA"/>
</dbReference>
<accession>A0A9X3F7Z5</accession>
<keyword evidence="3" id="KW-1185">Reference proteome</keyword>
<sequence>MLVSAALAGCGDSSEPILTDGGATQTTTAAPSTDGASSTGGTAGSHACGSLLANNDADCVCNPGFERCEPGTNDTDCCAEEDTGDGECPDPNSSQANGQCFCNVGYTWCNPDDPGDLSCCVDPDQTTTTPTEATSDATGEPTSGGEVCPDALDPPPSCDADSESFYCTNPSSCGPQGGVHYVCEGGVWVEDTSLDQTCQLDGYDFAYGCVDDGGSIYVECGSGSGAACSGEAPSCQDANTWAGCKWGKTSEVDCFVACTEIGDDMGATYDHGACEVQDGEAVCACCDAGDPGCPV</sequence>
<comment type="caution">
    <text evidence="2">The sequence shown here is derived from an EMBL/GenBank/DDBJ whole genome shotgun (WGS) entry which is preliminary data.</text>
</comment>
<name>A0A9X3F7Z5_9BACT</name>
<dbReference type="RefSeq" id="WP_267776815.1">
    <property type="nucleotide sequence ID" value="NZ_JAPNKE010000002.1"/>
</dbReference>
<evidence type="ECO:0000313" key="2">
    <source>
        <dbReference type="EMBL" id="MCY1013116.1"/>
    </source>
</evidence>
<gene>
    <name evidence="2" type="ORF">OV079_47825</name>
</gene>
<protein>
    <submittedName>
        <fullName evidence="2">Uncharacterized protein</fullName>
    </submittedName>
</protein>
<reference evidence="2" key="1">
    <citation type="submission" date="2022-11" db="EMBL/GenBank/DDBJ databases">
        <title>Minimal conservation of predation-associated metabolite biosynthetic gene clusters underscores biosynthetic potential of Myxococcota including descriptions for ten novel species: Archangium lansinium sp. nov., Myxococcus landrumus sp. nov., Nannocystis bai.</title>
        <authorList>
            <person name="Ahearne A."/>
            <person name="Stevens C."/>
            <person name="Phillips K."/>
        </authorList>
    </citation>
    <scope>NUCLEOTIDE SEQUENCE</scope>
    <source>
        <strain evidence="2">Na p29</strain>
    </source>
</reference>
<feature type="region of interest" description="Disordered" evidence="1">
    <location>
        <begin position="16"/>
        <end position="39"/>
    </location>
</feature>
<evidence type="ECO:0000313" key="3">
    <source>
        <dbReference type="Proteomes" id="UP001150924"/>
    </source>
</evidence>
<dbReference type="AlphaFoldDB" id="A0A9X3F7Z5"/>